<comment type="function">
    <text evidence="1">Removes C-terminal D-alanyl residues from sugar-peptide cell wall precursors.</text>
</comment>
<gene>
    <name evidence="18" type="ORF">FD09_GL001999</name>
</gene>
<comment type="catalytic activity">
    <reaction evidence="12">
        <text>Preferential cleavage: (Ac)2-L-Lys-D-Ala-|-D-Ala. Also transpeptidation of peptidyl-alanyl moieties that are N-acyl substituents of D-alanine.</text>
        <dbReference type="EC" id="3.4.16.4"/>
    </reaction>
</comment>
<dbReference type="PRINTS" id="PR00725">
    <property type="entry name" value="DADACBPTASE1"/>
</dbReference>
<feature type="chain" id="PRO_5006408150" description="serine-type D-Ala-D-Ala carboxypeptidase" evidence="16">
    <location>
        <begin position="32"/>
        <end position="425"/>
    </location>
</feature>
<dbReference type="EMBL" id="AZEC01000003">
    <property type="protein sequence ID" value="KRL13964.1"/>
    <property type="molecule type" value="Genomic_DNA"/>
</dbReference>
<evidence type="ECO:0000256" key="8">
    <source>
        <dbReference type="ARBA" id="ARBA00022801"/>
    </source>
</evidence>
<name>A0A0R1N1U1_9LACO</name>
<dbReference type="Gene3D" id="3.40.710.10">
    <property type="entry name" value="DD-peptidase/beta-lactamase superfamily"/>
    <property type="match status" value="1"/>
</dbReference>
<evidence type="ECO:0000256" key="5">
    <source>
        <dbReference type="ARBA" id="ARBA00022645"/>
    </source>
</evidence>
<evidence type="ECO:0000256" key="2">
    <source>
        <dbReference type="ARBA" id="ARBA00004752"/>
    </source>
</evidence>
<accession>A0A0R1N1U1</accession>
<dbReference type="InterPro" id="IPR012907">
    <property type="entry name" value="Peptidase_S11_C"/>
</dbReference>
<dbReference type="GO" id="GO:0006508">
    <property type="term" value="P:proteolysis"/>
    <property type="evidence" value="ECO:0007669"/>
    <property type="project" value="UniProtKB-KW"/>
</dbReference>
<evidence type="ECO:0000256" key="16">
    <source>
        <dbReference type="SAM" id="SignalP"/>
    </source>
</evidence>
<evidence type="ECO:0000256" key="6">
    <source>
        <dbReference type="ARBA" id="ARBA00022670"/>
    </source>
</evidence>
<evidence type="ECO:0000256" key="3">
    <source>
        <dbReference type="ARBA" id="ARBA00007164"/>
    </source>
</evidence>
<dbReference type="Pfam" id="PF07943">
    <property type="entry name" value="PBP5_C"/>
    <property type="match status" value="1"/>
</dbReference>
<dbReference type="GO" id="GO:0009002">
    <property type="term" value="F:serine-type D-Ala-D-Ala carboxypeptidase activity"/>
    <property type="evidence" value="ECO:0007669"/>
    <property type="project" value="UniProtKB-EC"/>
</dbReference>
<dbReference type="PATRIC" id="fig|1423792.3.peg.2025"/>
<dbReference type="STRING" id="1423792.FD09_GL001999"/>
<feature type="active site" description="Proton acceptor" evidence="13">
    <location>
        <position position="72"/>
    </location>
</feature>
<dbReference type="InterPro" id="IPR012338">
    <property type="entry name" value="Beta-lactam/transpept-like"/>
</dbReference>
<dbReference type="AlphaFoldDB" id="A0A0R1N1U1"/>
<keyword evidence="9" id="KW-0133">Cell shape</keyword>
<dbReference type="EC" id="3.4.16.4" evidence="4"/>
<dbReference type="GO" id="GO:0071555">
    <property type="term" value="P:cell wall organization"/>
    <property type="evidence" value="ECO:0007669"/>
    <property type="project" value="UniProtKB-KW"/>
</dbReference>
<dbReference type="GO" id="GO:0008360">
    <property type="term" value="P:regulation of cell shape"/>
    <property type="evidence" value="ECO:0007669"/>
    <property type="project" value="UniProtKB-KW"/>
</dbReference>
<keyword evidence="19" id="KW-1185">Reference proteome</keyword>
<feature type="active site" description="Acyl-ester intermediate" evidence="13">
    <location>
        <position position="69"/>
    </location>
</feature>
<feature type="domain" description="Peptidase S11 D-Ala-D-Ala carboxypeptidase A C-terminal" evidence="17">
    <location>
        <begin position="314"/>
        <end position="410"/>
    </location>
</feature>
<keyword evidence="7 16" id="KW-0732">Signal</keyword>
<keyword evidence="6" id="KW-0645">Protease</keyword>
<dbReference type="OrthoDB" id="9791132at2"/>
<dbReference type="RefSeq" id="WP_057818991.1">
    <property type="nucleotide sequence ID" value="NZ_AZEC01000003.1"/>
</dbReference>
<evidence type="ECO:0000256" key="12">
    <source>
        <dbReference type="ARBA" id="ARBA00034000"/>
    </source>
</evidence>
<dbReference type="InterPro" id="IPR037167">
    <property type="entry name" value="Peptidase_S11_C_sf"/>
</dbReference>
<evidence type="ECO:0000256" key="11">
    <source>
        <dbReference type="ARBA" id="ARBA00023316"/>
    </source>
</evidence>
<evidence type="ECO:0000256" key="1">
    <source>
        <dbReference type="ARBA" id="ARBA00003217"/>
    </source>
</evidence>
<dbReference type="Gene3D" id="2.60.410.10">
    <property type="entry name" value="D-Ala-D-Ala carboxypeptidase, C-terminal domain"/>
    <property type="match status" value="1"/>
</dbReference>
<evidence type="ECO:0000256" key="14">
    <source>
        <dbReference type="PIRSR" id="PIRSR618044-2"/>
    </source>
</evidence>
<keyword evidence="11" id="KW-0961">Cell wall biogenesis/degradation</keyword>
<feature type="signal peptide" evidence="16">
    <location>
        <begin position="1"/>
        <end position="31"/>
    </location>
</feature>
<keyword evidence="10" id="KW-0573">Peptidoglycan synthesis</keyword>
<feature type="binding site" evidence="14">
    <location>
        <position position="260"/>
    </location>
    <ligand>
        <name>substrate</name>
    </ligand>
</feature>
<evidence type="ECO:0000313" key="18">
    <source>
        <dbReference type="EMBL" id="KRL13964.1"/>
    </source>
</evidence>
<keyword evidence="5 18" id="KW-0121">Carboxypeptidase</keyword>
<proteinExistence type="inferred from homology"/>
<evidence type="ECO:0000256" key="15">
    <source>
        <dbReference type="RuleBase" id="RU004016"/>
    </source>
</evidence>
<dbReference type="PANTHER" id="PTHR21581">
    <property type="entry name" value="D-ALANYL-D-ALANINE CARBOXYPEPTIDASE"/>
    <property type="match status" value="1"/>
</dbReference>
<sequence>MSQRNTWQPAFIVWLMILLTAVGLAAPTVQAASNAPDIPIAARSGVVFDLTSGKILAAKDDKTAYPLASLTKIMSLYLIREAISHGRLQWDETVTPNAAEIKLSQDTALSNVPLASKPYTVKELYDAGWIYSANVAVMLLGNKLAGSQKAFIQEMQNHLHEWGIRDAAIYTTSGLNNSLIPESLRVADTPADGENKMSAADIGVVVRHLLTDYPAVLQDTAVVHRNFAVTATQNFAMTNWNALLTGNSLAQSDLPIDGLKTGTSDLAGQCLVATMPWRGRRLVSVVMHADGAVTDNNKRFTATAALLRTVVQQWQPVTLTAKNTQSQRVKVTDGKQATVPLQLSQSVVGWQRNGILVTPVAAVPKKLSLTAPVTKGKQVASISLQNDALGYLPGVKQANVSLAPTKNVAELNVIERFFAWLGQLF</sequence>
<feature type="active site" evidence="13">
    <location>
        <position position="132"/>
    </location>
</feature>
<organism evidence="18 19">
    <name type="scientific">Schleiferilactobacillus perolens DSM 12744</name>
    <dbReference type="NCBI Taxonomy" id="1423792"/>
    <lineage>
        <taxon>Bacteria</taxon>
        <taxon>Bacillati</taxon>
        <taxon>Bacillota</taxon>
        <taxon>Bacilli</taxon>
        <taxon>Lactobacillales</taxon>
        <taxon>Lactobacillaceae</taxon>
        <taxon>Schleiferilactobacillus</taxon>
    </lineage>
</organism>
<evidence type="ECO:0000256" key="7">
    <source>
        <dbReference type="ARBA" id="ARBA00022729"/>
    </source>
</evidence>
<dbReference type="InterPro" id="IPR015956">
    <property type="entry name" value="Peniciliin-bd_prot_C_sf"/>
</dbReference>
<dbReference type="InterPro" id="IPR018044">
    <property type="entry name" value="Peptidase_S11"/>
</dbReference>
<dbReference type="Proteomes" id="UP000051330">
    <property type="component" value="Unassembled WGS sequence"/>
</dbReference>
<reference evidence="18 19" key="1">
    <citation type="journal article" date="2015" name="Genome Announc.">
        <title>Expanding the biotechnology potential of lactobacilli through comparative genomics of 213 strains and associated genera.</title>
        <authorList>
            <person name="Sun Z."/>
            <person name="Harris H.M."/>
            <person name="McCann A."/>
            <person name="Guo C."/>
            <person name="Argimon S."/>
            <person name="Zhang W."/>
            <person name="Yang X."/>
            <person name="Jeffery I.B."/>
            <person name="Cooney J.C."/>
            <person name="Kagawa T.F."/>
            <person name="Liu W."/>
            <person name="Song Y."/>
            <person name="Salvetti E."/>
            <person name="Wrobel A."/>
            <person name="Rasinkangas P."/>
            <person name="Parkhill J."/>
            <person name="Rea M.C."/>
            <person name="O'Sullivan O."/>
            <person name="Ritari J."/>
            <person name="Douillard F.P."/>
            <person name="Paul Ross R."/>
            <person name="Yang R."/>
            <person name="Briner A.E."/>
            <person name="Felis G.E."/>
            <person name="de Vos W.M."/>
            <person name="Barrangou R."/>
            <person name="Klaenhammer T.R."/>
            <person name="Caufield P.W."/>
            <person name="Cui Y."/>
            <person name="Zhang H."/>
            <person name="O'Toole P.W."/>
        </authorList>
    </citation>
    <scope>NUCLEOTIDE SEQUENCE [LARGE SCALE GENOMIC DNA]</scope>
    <source>
        <strain evidence="18 19">DSM 12744</strain>
    </source>
</reference>
<dbReference type="SMART" id="SM00936">
    <property type="entry name" value="PBP5_C"/>
    <property type="match status" value="1"/>
</dbReference>
<dbReference type="GO" id="GO:0009252">
    <property type="term" value="P:peptidoglycan biosynthetic process"/>
    <property type="evidence" value="ECO:0007669"/>
    <property type="project" value="UniProtKB-UniPathway"/>
</dbReference>
<evidence type="ECO:0000256" key="4">
    <source>
        <dbReference type="ARBA" id="ARBA00012448"/>
    </source>
</evidence>
<evidence type="ECO:0000256" key="13">
    <source>
        <dbReference type="PIRSR" id="PIRSR618044-1"/>
    </source>
</evidence>
<keyword evidence="8" id="KW-0378">Hydrolase</keyword>
<dbReference type="UniPathway" id="UPA00219"/>
<evidence type="ECO:0000313" key="19">
    <source>
        <dbReference type="Proteomes" id="UP000051330"/>
    </source>
</evidence>
<dbReference type="InterPro" id="IPR001967">
    <property type="entry name" value="Peptidase_S11_N"/>
</dbReference>
<dbReference type="SUPFAM" id="SSF56601">
    <property type="entry name" value="beta-lactamase/transpeptidase-like"/>
    <property type="match status" value="1"/>
</dbReference>
<comment type="similarity">
    <text evidence="3 15">Belongs to the peptidase S11 family.</text>
</comment>
<evidence type="ECO:0000256" key="10">
    <source>
        <dbReference type="ARBA" id="ARBA00022984"/>
    </source>
</evidence>
<evidence type="ECO:0000256" key="9">
    <source>
        <dbReference type="ARBA" id="ARBA00022960"/>
    </source>
</evidence>
<dbReference type="PANTHER" id="PTHR21581:SF11">
    <property type="entry name" value="D-ALANYL-D-ALANINE CARBOXYPEPTIDASE DACA"/>
    <property type="match status" value="1"/>
</dbReference>
<dbReference type="Pfam" id="PF00768">
    <property type="entry name" value="Peptidase_S11"/>
    <property type="match status" value="1"/>
</dbReference>
<protein>
    <recommendedName>
        <fullName evidence="4">serine-type D-Ala-D-Ala carboxypeptidase</fullName>
        <ecNumber evidence="4">3.4.16.4</ecNumber>
    </recommendedName>
</protein>
<evidence type="ECO:0000259" key="17">
    <source>
        <dbReference type="SMART" id="SM00936"/>
    </source>
</evidence>
<dbReference type="SUPFAM" id="SSF69189">
    <property type="entry name" value="Penicillin-binding protein associated domain"/>
    <property type="match status" value="1"/>
</dbReference>
<comment type="pathway">
    <text evidence="2">Cell wall biogenesis; peptidoglycan biosynthesis.</text>
</comment>
<comment type="caution">
    <text evidence="18">The sequence shown here is derived from an EMBL/GenBank/DDBJ whole genome shotgun (WGS) entry which is preliminary data.</text>
</comment>